<dbReference type="InterPro" id="IPR011990">
    <property type="entry name" value="TPR-like_helical_dom_sf"/>
</dbReference>
<keyword evidence="2" id="KW-1185">Reference proteome</keyword>
<accession>A0ABX7XW18</accession>
<evidence type="ECO:0000313" key="2">
    <source>
        <dbReference type="Proteomes" id="UP000682005"/>
    </source>
</evidence>
<proteinExistence type="predicted"/>
<dbReference type="EMBL" id="CP072369">
    <property type="protein sequence ID" value="QUB85716.1"/>
    <property type="molecule type" value="Genomic_DNA"/>
</dbReference>
<reference evidence="1 2" key="1">
    <citation type="submission" date="2021-03" db="EMBL/GenBank/DDBJ databases">
        <title>Human Oral Microbial Genomes.</title>
        <authorList>
            <person name="Johnston C.D."/>
            <person name="Chen T."/>
            <person name="Dewhirst F.E."/>
        </authorList>
    </citation>
    <scope>NUCLEOTIDE SEQUENCE [LARGE SCALE GENOMIC DNA]</scope>
    <source>
        <strain evidence="1 2">W1435</strain>
    </source>
</reference>
<dbReference type="Proteomes" id="UP000682005">
    <property type="component" value="Chromosome 2"/>
</dbReference>
<protein>
    <submittedName>
        <fullName evidence="1">Uncharacterized protein</fullName>
    </submittedName>
</protein>
<sequence>MAAGVSIASEYGKLQDLWRSIERDEEWRLAIWNAQVEDVDIIDKFMEVERSPAGEFTDVFFRFDTSYQGDAKVFTESLWEEYISWFKEELPEEFDIMAALKKDGRLYQDYQPDSSLEHTAENLWSELLRFKSCIKGLETRHFCIYIPPASYEGMELTPWLTNVLDSIPQGIRLVTIDYAAQRKVKLGSTKKVILLEPKLNMSDAIRNAMDKECGSYDSTNLNSLYTRQIRTVLDCTSKKSESILDKEVGKLIDLSHQLDSEDVTLTTPIVAAQAYYIIQNNDKSLLYCDRTIKETERRMRPDDLTAYSIWKVALFQKAAIFVGTKKHDEAIPLYEQVAAAAAKRGDILYVLEGYRMSAYLNYELGNVEGAFIRSLLALEAGSHLDMKMRRASTFAYAASMALRFCKQVRDKQDMTVLEKQLEQWLGSDWRELVSAFDKQSGSNPRKFSILTKNKQK</sequence>
<organism evidence="1 2">
    <name type="scientific">Prevotella fusca JCM 17724</name>
    <dbReference type="NCBI Taxonomy" id="1236517"/>
    <lineage>
        <taxon>Bacteria</taxon>
        <taxon>Pseudomonadati</taxon>
        <taxon>Bacteroidota</taxon>
        <taxon>Bacteroidia</taxon>
        <taxon>Bacteroidales</taxon>
        <taxon>Prevotellaceae</taxon>
        <taxon>Prevotella</taxon>
    </lineage>
</organism>
<name>A0ABX7XW18_9BACT</name>
<dbReference type="SUPFAM" id="SSF48452">
    <property type="entry name" value="TPR-like"/>
    <property type="match status" value="1"/>
</dbReference>
<dbReference type="RefSeq" id="WP_025079230.1">
    <property type="nucleotide sequence ID" value="NZ_BAKO01000064.1"/>
</dbReference>
<gene>
    <name evidence="1" type="ORF">J5A51_00015</name>
</gene>
<evidence type="ECO:0000313" key="1">
    <source>
        <dbReference type="EMBL" id="QUB85716.1"/>
    </source>
</evidence>